<evidence type="ECO:0000313" key="3">
    <source>
        <dbReference type="Proteomes" id="UP001163846"/>
    </source>
</evidence>
<dbReference type="EMBL" id="MU806739">
    <property type="protein sequence ID" value="KAJ3833243.1"/>
    <property type="molecule type" value="Genomic_DNA"/>
</dbReference>
<organism evidence="2 3">
    <name type="scientific">Lentinula raphanica</name>
    <dbReference type="NCBI Taxonomy" id="153919"/>
    <lineage>
        <taxon>Eukaryota</taxon>
        <taxon>Fungi</taxon>
        <taxon>Dikarya</taxon>
        <taxon>Basidiomycota</taxon>
        <taxon>Agaricomycotina</taxon>
        <taxon>Agaricomycetes</taxon>
        <taxon>Agaricomycetidae</taxon>
        <taxon>Agaricales</taxon>
        <taxon>Marasmiineae</taxon>
        <taxon>Omphalotaceae</taxon>
        <taxon>Lentinula</taxon>
    </lineage>
</organism>
<evidence type="ECO:0000313" key="2">
    <source>
        <dbReference type="EMBL" id="KAJ3833243.1"/>
    </source>
</evidence>
<dbReference type="Proteomes" id="UP001163846">
    <property type="component" value="Unassembled WGS sequence"/>
</dbReference>
<evidence type="ECO:0000256" key="1">
    <source>
        <dbReference type="SAM" id="MobiDB-lite"/>
    </source>
</evidence>
<accession>A0AA38NYZ2</accession>
<feature type="region of interest" description="Disordered" evidence="1">
    <location>
        <begin position="78"/>
        <end position="110"/>
    </location>
</feature>
<name>A0AA38NYZ2_9AGAR</name>
<dbReference type="AlphaFoldDB" id="A0AA38NYZ2"/>
<reference evidence="2" key="1">
    <citation type="submission" date="2022-08" db="EMBL/GenBank/DDBJ databases">
        <authorList>
            <consortium name="DOE Joint Genome Institute"/>
            <person name="Min B."/>
            <person name="Riley R."/>
            <person name="Sierra-Patev S."/>
            <person name="Naranjo-Ortiz M."/>
            <person name="Looney B."/>
            <person name="Konkel Z."/>
            <person name="Slot J.C."/>
            <person name="Sakamoto Y."/>
            <person name="Steenwyk J.L."/>
            <person name="Rokas A."/>
            <person name="Carro J."/>
            <person name="Camarero S."/>
            <person name="Ferreira P."/>
            <person name="Molpeceres G."/>
            <person name="Ruiz-Duenas F.J."/>
            <person name="Serrano A."/>
            <person name="Henrissat B."/>
            <person name="Drula E."/>
            <person name="Hughes K.W."/>
            <person name="Mata J.L."/>
            <person name="Ishikawa N.K."/>
            <person name="Vargas-Isla R."/>
            <person name="Ushijima S."/>
            <person name="Smith C.A."/>
            <person name="Ahrendt S."/>
            <person name="Andreopoulos W."/>
            <person name="He G."/>
            <person name="Labutti K."/>
            <person name="Lipzen A."/>
            <person name="Ng V."/>
            <person name="Sandor L."/>
            <person name="Barry K."/>
            <person name="Martinez A.T."/>
            <person name="Xiao Y."/>
            <person name="Gibbons J.G."/>
            <person name="Terashima K."/>
            <person name="Hibbett D.S."/>
            <person name="Grigoriev I.V."/>
        </authorList>
    </citation>
    <scope>NUCLEOTIDE SEQUENCE</scope>
    <source>
        <strain evidence="2">TFB9207</strain>
    </source>
</reference>
<feature type="region of interest" description="Disordered" evidence="1">
    <location>
        <begin position="128"/>
        <end position="172"/>
    </location>
</feature>
<keyword evidence="3" id="KW-1185">Reference proteome</keyword>
<comment type="caution">
    <text evidence="2">The sequence shown here is derived from an EMBL/GenBank/DDBJ whole genome shotgun (WGS) entry which is preliminary data.</text>
</comment>
<protein>
    <submittedName>
        <fullName evidence="2">Uncharacterized protein</fullName>
    </submittedName>
</protein>
<feature type="compositionally biased region" description="Pro residues" evidence="1">
    <location>
        <begin position="155"/>
        <end position="164"/>
    </location>
</feature>
<gene>
    <name evidence="2" type="ORF">F5878DRAFT_665818</name>
</gene>
<proteinExistence type="predicted"/>
<sequence length="229" mass="25767">MLFFGQQHVGFESLEMVIIYTLKNPSLTRETRALHPPQPPLLLPNREDEGDRCLHNNVNFFHRRNESSFTRETRALRLPQPPLLTPKREDKGGAMPPCQPPQLLPPKGGNDSRCLLVNHLNCHRRNEEMRRDTFSPSSLSPHSSIRRRKREAMPPCQPLQLPPPKRGDEGATSTVLSLDIAPPLSLSVSPSILLFACRQLVIHADGFLQLLLQLLHDVLNSTTSAPVQP</sequence>